<reference evidence="2" key="1">
    <citation type="submission" date="2023-03" db="EMBL/GenBank/DDBJ databases">
        <title>Stygiobacter electus gen. nov., sp. nov., facultatively anaerobic thermotolerant bacterium of the class Ignavibacteria from a well of Yessentuki mineral water deposit.</title>
        <authorList>
            <person name="Podosokorskaya O.A."/>
            <person name="Elcheninov A.G."/>
            <person name="Petrova N.F."/>
            <person name="Zavarzina D.G."/>
            <person name="Kublanov I.V."/>
            <person name="Merkel A.Y."/>
        </authorList>
    </citation>
    <scope>NUCLEOTIDE SEQUENCE</scope>
    <source>
        <strain evidence="2">09-Me</strain>
    </source>
</reference>
<dbReference type="Proteomes" id="UP001221302">
    <property type="component" value="Unassembled WGS sequence"/>
</dbReference>
<dbReference type="EMBL" id="JARGDL010000012">
    <property type="protein sequence ID" value="MDF1612302.1"/>
    <property type="molecule type" value="Genomic_DNA"/>
</dbReference>
<dbReference type="InterPro" id="IPR025987">
    <property type="entry name" value="GW_dom"/>
</dbReference>
<gene>
    <name evidence="2" type="ORF">P0M35_09080</name>
</gene>
<evidence type="ECO:0000259" key="1">
    <source>
        <dbReference type="Pfam" id="PF13457"/>
    </source>
</evidence>
<evidence type="ECO:0000313" key="3">
    <source>
        <dbReference type="Proteomes" id="UP001221302"/>
    </source>
</evidence>
<feature type="domain" description="GW" evidence="1">
    <location>
        <begin position="143"/>
        <end position="180"/>
    </location>
</feature>
<organism evidence="2 3">
    <name type="scientific">Stygiobacter electus</name>
    <dbReference type="NCBI Taxonomy" id="3032292"/>
    <lineage>
        <taxon>Bacteria</taxon>
        <taxon>Pseudomonadati</taxon>
        <taxon>Ignavibacteriota</taxon>
        <taxon>Ignavibacteria</taxon>
        <taxon>Ignavibacteriales</taxon>
        <taxon>Melioribacteraceae</taxon>
        <taxon>Stygiobacter</taxon>
    </lineage>
</organism>
<accession>A0AAE3TEC9</accession>
<proteinExistence type="predicted"/>
<keyword evidence="3" id="KW-1185">Reference proteome</keyword>
<feature type="domain" description="GW" evidence="1">
    <location>
        <begin position="33"/>
        <end position="66"/>
    </location>
</feature>
<comment type="caution">
    <text evidence="2">The sequence shown here is derived from an EMBL/GenBank/DDBJ whole genome shotgun (WGS) entry which is preliminary data.</text>
</comment>
<dbReference type="Pfam" id="PF13457">
    <property type="entry name" value="GW"/>
    <property type="match status" value="2"/>
</dbReference>
<dbReference type="AlphaFoldDB" id="A0AAE3TEC9"/>
<name>A0AAE3TEC9_9BACT</name>
<protein>
    <submittedName>
        <fullName evidence="2">GW dipeptide domain-containing protein</fullName>
    </submittedName>
</protein>
<dbReference type="PROSITE" id="PS51257">
    <property type="entry name" value="PROKAR_LIPOPROTEIN"/>
    <property type="match status" value="1"/>
</dbReference>
<sequence length="241" mass="27576">MKTKLIYSLIIIVFAFIGCSKEENKTNKKAEVRTNYAHQATVLEVIHVTEYTYLRVKENDKEYWIAAPKADIKEGTVINFNQSMEMKNFESKDLKRKFDTILFVDNLDAKLGVGALNRPMKPNIEKENIKIKKAADGITIAELFANPKNYENKIVKIKGKVVKINSGIMNKNWIHIQDGTNFKDDFDLTITSNQIASIDEIITVTGKIILNKDFGYGYSYKILMEDAKIENSNKKSKMMSM</sequence>
<evidence type="ECO:0000313" key="2">
    <source>
        <dbReference type="EMBL" id="MDF1612302.1"/>
    </source>
</evidence>
<dbReference type="RefSeq" id="WP_321536073.1">
    <property type="nucleotide sequence ID" value="NZ_JARGDL010000012.1"/>
</dbReference>